<dbReference type="OrthoDB" id="397118at2759"/>
<organism evidence="8 9">
    <name type="scientific">Bathycoccus prasinos</name>
    <dbReference type="NCBI Taxonomy" id="41875"/>
    <lineage>
        <taxon>Eukaryota</taxon>
        <taxon>Viridiplantae</taxon>
        <taxon>Chlorophyta</taxon>
        <taxon>Mamiellophyceae</taxon>
        <taxon>Mamiellales</taxon>
        <taxon>Bathycoccaceae</taxon>
        <taxon>Bathycoccus</taxon>
    </lineage>
</organism>
<keyword evidence="3 6" id="KW-0378">Hydrolase</keyword>
<dbReference type="RefSeq" id="XP_007511904.1">
    <property type="nucleotide sequence ID" value="XM_007511842.1"/>
</dbReference>
<evidence type="ECO:0000256" key="1">
    <source>
        <dbReference type="ARBA" id="ARBA00022670"/>
    </source>
</evidence>
<dbReference type="Gene3D" id="1.20.140.70">
    <property type="entry name" value="Oligopeptidase f, N-terminal domain"/>
    <property type="match status" value="1"/>
</dbReference>
<evidence type="ECO:0000256" key="3">
    <source>
        <dbReference type="ARBA" id="ARBA00022801"/>
    </source>
</evidence>
<dbReference type="EMBL" id="FO082272">
    <property type="protein sequence ID" value="CCO65992.1"/>
    <property type="molecule type" value="Genomic_DNA"/>
</dbReference>
<dbReference type="GO" id="GO:0004222">
    <property type="term" value="F:metalloendopeptidase activity"/>
    <property type="evidence" value="ECO:0007669"/>
    <property type="project" value="InterPro"/>
</dbReference>
<dbReference type="InterPro" id="IPR042088">
    <property type="entry name" value="OligoPept_F_C"/>
</dbReference>
<dbReference type="eggNOG" id="ENOG502R6UQ">
    <property type="taxonomic scope" value="Eukaryota"/>
</dbReference>
<feature type="domain" description="Peptidase M3A/M3B catalytic" evidence="7">
    <location>
        <begin position="351"/>
        <end position="738"/>
    </location>
</feature>
<dbReference type="GO" id="GO:0046872">
    <property type="term" value="F:metal ion binding"/>
    <property type="evidence" value="ECO:0007669"/>
    <property type="project" value="UniProtKB-UniRule"/>
</dbReference>
<keyword evidence="9" id="KW-1185">Reference proteome</keyword>
<dbReference type="KEGG" id="bpg:Bathy07g00760"/>
<dbReference type="Proteomes" id="UP000198341">
    <property type="component" value="Chromosome 7"/>
</dbReference>
<dbReference type="STRING" id="41875.K8F1Q9"/>
<evidence type="ECO:0000313" key="8">
    <source>
        <dbReference type="EMBL" id="CCO65992.1"/>
    </source>
</evidence>
<dbReference type="AlphaFoldDB" id="K8F1Q9"/>
<sequence>MNHAISSTSLSSSSSSSFNEALKTTTMKKTAFSAASRRVFNVVFSTPKGQNQFSTTTSVKATTTMSSKSSKNSSFGFGRWWCLTSQQQPKSSRHHLLRNTFTKQLSFFKASSSYSSSSSSSRAVTVAGAASSAKEAKTSSMTPEEIASQPRWELERHFEYDSPNDGKIDREMDAIETQCKEFKAKYEGKLKAGENNLLLEAIEMFEEIDIKLTRALSYVSLASDTRLEDAKMQQRKAQLMQRYGSFQGNFLQWFSLEIANLEEDDVEKQYLLHDGKLKTKYKAFIEEERRSKPYNLSKEVERALTVRSAFAGKRQVVEFYGNELSRLRFPMKDDESGETKEVNMEVLLAKMTSSKDTKTRRECMNILNEGLVKFERTCALSLNMVAGSWHIENTERGFKNLRSQRNVSNNVPDEAVDSLLTAVKTTGVDLCKKYYRLKKGILKETQGLEEFTWADRNATIDIGTGSDSYSWEQAVQICKDGYEKFSPTMAKHFTDMVESKRIDVPAADGKRGGAYCSSSYGCGPFQLLNFTGTQRDVATLAHESGHGVHFILSYQQGILQYHPPLTLAETASIFGEMIVFRDLLERAPSDQDRLQMIMGKCDDIINSVVRQCSFDAFEAKVHEKRQNGQVTPEEMTEAWKECMVDYYGEEGDVYDSYKDTSHLWAYVSHFHNVPFYVYSYAFADLVVGALYGVYAKQPEGFEEKLLDLLSAGGTKGFVEALAPFGLDPASDTFWSDALTAHLGGLLDEAEQLAKKLNYQK</sequence>
<keyword evidence="2 6" id="KW-0479">Metal-binding</keyword>
<dbReference type="GO" id="GO:0006508">
    <property type="term" value="P:proteolysis"/>
    <property type="evidence" value="ECO:0007669"/>
    <property type="project" value="UniProtKB-KW"/>
</dbReference>
<evidence type="ECO:0000259" key="7">
    <source>
        <dbReference type="Pfam" id="PF01432"/>
    </source>
</evidence>
<evidence type="ECO:0000256" key="6">
    <source>
        <dbReference type="RuleBase" id="RU003435"/>
    </source>
</evidence>
<keyword evidence="1 6" id="KW-0645">Protease</keyword>
<gene>
    <name evidence="8" type="ORF">Bathy07g00760</name>
</gene>
<proteinExistence type="inferred from homology"/>
<evidence type="ECO:0000256" key="4">
    <source>
        <dbReference type="ARBA" id="ARBA00022833"/>
    </source>
</evidence>
<comment type="cofactor">
    <cofactor evidence="6">
        <name>Zn(2+)</name>
        <dbReference type="ChEBI" id="CHEBI:29105"/>
    </cofactor>
    <text evidence="6">Binds 1 zinc ion.</text>
</comment>
<comment type="similarity">
    <text evidence="6">Belongs to the peptidase M3 family.</text>
</comment>
<dbReference type="CDD" id="cd09610">
    <property type="entry name" value="M3B_PepF"/>
    <property type="match status" value="1"/>
</dbReference>
<evidence type="ECO:0000313" key="9">
    <source>
        <dbReference type="Proteomes" id="UP000198341"/>
    </source>
</evidence>
<dbReference type="Pfam" id="PF01432">
    <property type="entry name" value="Peptidase_M3"/>
    <property type="match status" value="1"/>
</dbReference>
<evidence type="ECO:0000256" key="2">
    <source>
        <dbReference type="ARBA" id="ARBA00022723"/>
    </source>
</evidence>
<keyword evidence="4 6" id="KW-0862">Zinc</keyword>
<reference evidence="8 9" key="1">
    <citation type="submission" date="2011-10" db="EMBL/GenBank/DDBJ databases">
        <authorList>
            <person name="Genoscope - CEA"/>
        </authorList>
    </citation>
    <scope>NUCLEOTIDE SEQUENCE [LARGE SCALE GENOMIC DNA]</scope>
    <source>
        <strain evidence="8 9">RCC 1105</strain>
    </source>
</reference>
<dbReference type="GeneID" id="19014566"/>
<dbReference type="SUPFAM" id="SSF55486">
    <property type="entry name" value="Metalloproteases ('zincins'), catalytic domain"/>
    <property type="match status" value="1"/>
</dbReference>
<protein>
    <submittedName>
        <fullName evidence="8">Oligoendopeptidase F</fullName>
    </submittedName>
</protein>
<evidence type="ECO:0000256" key="5">
    <source>
        <dbReference type="ARBA" id="ARBA00023049"/>
    </source>
</evidence>
<dbReference type="Gene3D" id="1.10.1370.20">
    <property type="entry name" value="Oligoendopeptidase f, C-terminal domain"/>
    <property type="match status" value="1"/>
</dbReference>
<keyword evidence="5 6" id="KW-0482">Metalloprotease</keyword>
<accession>K8F1Q9</accession>
<name>K8F1Q9_9CHLO</name>
<dbReference type="InterPro" id="IPR001567">
    <property type="entry name" value="Pept_M3A_M3B_dom"/>
</dbReference>